<dbReference type="PROSITE" id="PS50977">
    <property type="entry name" value="HTH_TETR_2"/>
    <property type="match status" value="1"/>
</dbReference>
<evidence type="ECO:0000256" key="2">
    <source>
        <dbReference type="ARBA" id="ARBA00023015"/>
    </source>
</evidence>
<dbReference type="EMBL" id="CP003696">
    <property type="protein sequence ID" value="AGP30456.1"/>
    <property type="molecule type" value="Genomic_DNA"/>
</dbReference>
<dbReference type="GO" id="GO:0000976">
    <property type="term" value="F:transcription cis-regulatory region binding"/>
    <property type="evidence" value="ECO:0007669"/>
    <property type="project" value="TreeGrafter"/>
</dbReference>
<organism evidence="7 8">
    <name type="scientific">Corynebacterium terpenotabidum Y-11</name>
    <dbReference type="NCBI Taxonomy" id="1200352"/>
    <lineage>
        <taxon>Bacteria</taxon>
        <taxon>Bacillati</taxon>
        <taxon>Actinomycetota</taxon>
        <taxon>Actinomycetes</taxon>
        <taxon>Mycobacteriales</taxon>
        <taxon>Corynebacteriaceae</taxon>
        <taxon>Corynebacterium</taxon>
    </lineage>
</organism>
<name>S4XD41_9CORY</name>
<keyword evidence="4" id="KW-0804">Transcription</keyword>
<dbReference type="InterPro" id="IPR036271">
    <property type="entry name" value="Tet_transcr_reg_TetR-rel_C_sf"/>
</dbReference>
<dbReference type="PATRIC" id="fig|1200352.3.peg.815"/>
<dbReference type="Pfam" id="PF00440">
    <property type="entry name" value="TetR_N"/>
    <property type="match status" value="1"/>
</dbReference>
<dbReference type="InterPro" id="IPR001647">
    <property type="entry name" value="HTH_TetR"/>
</dbReference>
<dbReference type="Gene3D" id="1.10.357.10">
    <property type="entry name" value="Tetracycline Repressor, domain 2"/>
    <property type="match status" value="1"/>
</dbReference>
<dbReference type="GO" id="GO:0003700">
    <property type="term" value="F:DNA-binding transcription factor activity"/>
    <property type="evidence" value="ECO:0007669"/>
    <property type="project" value="TreeGrafter"/>
</dbReference>
<feature type="domain" description="HTH tetR-type" evidence="6">
    <location>
        <begin position="8"/>
        <end position="68"/>
    </location>
</feature>
<dbReference type="SUPFAM" id="SSF46689">
    <property type="entry name" value="Homeodomain-like"/>
    <property type="match status" value="1"/>
</dbReference>
<dbReference type="InterPro" id="IPR050109">
    <property type="entry name" value="HTH-type_TetR-like_transc_reg"/>
</dbReference>
<dbReference type="HOGENOM" id="CLU_069356_15_10_11"/>
<evidence type="ECO:0000313" key="7">
    <source>
        <dbReference type="EMBL" id="AGP30456.1"/>
    </source>
</evidence>
<dbReference type="Proteomes" id="UP000014809">
    <property type="component" value="Chromosome"/>
</dbReference>
<proteinExistence type="predicted"/>
<dbReference type="InterPro" id="IPR009057">
    <property type="entry name" value="Homeodomain-like_sf"/>
</dbReference>
<dbReference type="STRING" id="1200352.A606_04035"/>
<dbReference type="SUPFAM" id="SSF48498">
    <property type="entry name" value="Tetracyclin repressor-like, C-terminal domain"/>
    <property type="match status" value="1"/>
</dbReference>
<evidence type="ECO:0000259" key="6">
    <source>
        <dbReference type="PROSITE" id="PS50977"/>
    </source>
</evidence>
<keyword evidence="3 5" id="KW-0238">DNA-binding</keyword>
<reference evidence="7 8" key="1">
    <citation type="submission" date="2012-06" db="EMBL/GenBank/DDBJ databases">
        <title>Complete genome sequence of Corynebacterium terpenotabidum Y-11 (=DSM 44721).</title>
        <authorList>
            <person name="Ruckert C."/>
            <person name="Albersmeier A."/>
            <person name="Al-Dilaimi A."/>
            <person name="Szczepanowski R."/>
            <person name="Kalinowski J."/>
        </authorList>
    </citation>
    <scope>NUCLEOTIDE SEQUENCE [LARGE SCALE GENOMIC DNA]</scope>
    <source>
        <strain evidence="7 8">Y-11</strain>
    </source>
</reference>
<dbReference type="RefSeq" id="WP_020440819.1">
    <property type="nucleotide sequence ID" value="NC_021663.1"/>
</dbReference>
<evidence type="ECO:0000256" key="3">
    <source>
        <dbReference type="ARBA" id="ARBA00023125"/>
    </source>
</evidence>
<keyword evidence="1" id="KW-0678">Repressor</keyword>
<accession>S4XD41</accession>
<keyword evidence="2" id="KW-0805">Transcription regulation</keyword>
<dbReference type="PANTHER" id="PTHR30055:SF228">
    <property type="entry name" value="TRANSCRIPTIONAL REGULATOR-RELATED"/>
    <property type="match status" value="1"/>
</dbReference>
<dbReference type="AlphaFoldDB" id="S4XD41"/>
<keyword evidence="8" id="KW-1185">Reference proteome</keyword>
<evidence type="ECO:0000256" key="4">
    <source>
        <dbReference type="ARBA" id="ARBA00023163"/>
    </source>
</evidence>
<protein>
    <submittedName>
        <fullName evidence="7">TetR family transcriptional regulator</fullName>
    </submittedName>
</protein>
<evidence type="ECO:0000313" key="8">
    <source>
        <dbReference type="Proteomes" id="UP000014809"/>
    </source>
</evidence>
<gene>
    <name evidence="7" type="ORF">A606_04035</name>
</gene>
<dbReference type="InterPro" id="IPR039538">
    <property type="entry name" value="BetI_C"/>
</dbReference>
<feature type="DNA-binding region" description="H-T-H motif" evidence="5">
    <location>
        <begin position="31"/>
        <end position="50"/>
    </location>
</feature>
<dbReference type="OrthoDB" id="9816296at2"/>
<dbReference type="PANTHER" id="PTHR30055">
    <property type="entry name" value="HTH-TYPE TRANSCRIPTIONAL REGULATOR RUTR"/>
    <property type="match status" value="1"/>
</dbReference>
<dbReference type="Pfam" id="PF13977">
    <property type="entry name" value="TetR_C_6"/>
    <property type="match status" value="1"/>
</dbReference>
<evidence type="ECO:0000256" key="1">
    <source>
        <dbReference type="ARBA" id="ARBA00022491"/>
    </source>
</evidence>
<sequence>MPKKVDHDQRRHEIIASVWRLIADEGLDAVTTRRIAEVTGYSNGLLRYYFPGKDSVITEAYRYVVEATNIRAALGTSERGLTGVRTLALELLPLDEVRHAEARVALAFWQQALNHADEAALFDASFSEWRDFFTARFTEALADGEAAPGTDPVATTGELLTLLMGAQITAACSQPEGNARSLVVMLDTFLDRLRPCDLR</sequence>
<dbReference type="eggNOG" id="COG3226">
    <property type="taxonomic scope" value="Bacteria"/>
</dbReference>
<evidence type="ECO:0000256" key="5">
    <source>
        <dbReference type="PROSITE-ProRule" id="PRU00335"/>
    </source>
</evidence>
<dbReference type="KEGG" id="cter:A606_04035"/>